<organism evidence="1 2">
    <name type="scientific">Paenibacillus antri</name>
    <dbReference type="NCBI Taxonomy" id="2582848"/>
    <lineage>
        <taxon>Bacteria</taxon>
        <taxon>Bacillati</taxon>
        <taxon>Bacillota</taxon>
        <taxon>Bacilli</taxon>
        <taxon>Bacillales</taxon>
        <taxon>Paenibacillaceae</taxon>
        <taxon>Paenibacillus</taxon>
    </lineage>
</organism>
<comment type="caution">
    <text evidence="1">The sequence shown here is derived from an EMBL/GenBank/DDBJ whole genome shotgun (WGS) entry which is preliminary data.</text>
</comment>
<protein>
    <submittedName>
        <fullName evidence="1">Uncharacterized protein</fullName>
    </submittedName>
</protein>
<gene>
    <name evidence="1" type="ORF">FE782_25900</name>
</gene>
<dbReference type="AlphaFoldDB" id="A0A5R9FZ08"/>
<evidence type="ECO:0000313" key="1">
    <source>
        <dbReference type="EMBL" id="TLS49292.1"/>
    </source>
</evidence>
<sequence>MRNHGKKKITVGVEDTRTLRIPLKPGLSVLKCISGNAEVLECTHDRTTVSITGLRPGVTTVCVIIGANGRPAMQLVYAVRVVEQDEE</sequence>
<reference evidence="1 2" key="1">
    <citation type="submission" date="2019-05" db="EMBL/GenBank/DDBJ databases">
        <authorList>
            <person name="Narsing Rao M.P."/>
            <person name="Li W.J."/>
        </authorList>
    </citation>
    <scope>NUCLEOTIDE SEQUENCE [LARGE SCALE GENOMIC DNA]</scope>
    <source>
        <strain evidence="1 2">SYSU_K30003</strain>
    </source>
</reference>
<dbReference type="RefSeq" id="WP_138197269.1">
    <property type="nucleotide sequence ID" value="NZ_VCIW01000022.1"/>
</dbReference>
<proteinExistence type="predicted"/>
<dbReference type="Proteomes" id="UP000309676">
    <property type="component" value="Unassembled WGS sequence"/>
</dbReference>
<dbReference type="EMBL" id="VCIW01000022">
    <property type="protein sequence ID" value="TLS49292.1"/>
    <property type="molecule type" value="Genomic_DNA"/>
</dbReference>
<evidence type="ECO:0000313" key="2">
    <source>
        <dbReference type="Proteomes" id="UP000309676"/>
    </source>
</evidence>
<keyword evidence="2" id="KW-1185">Reference proteome</keyword>
<name>A0A5R9FZ08_9BACL</name>
<accession>A0A5R9FZ08</accession>